<evidence type="ECO:0000256" key="4">
    <source>
        <dbReference type="ARBA" id="ARBA00023136"/>
    </source>
</evidence>
<feature type="transmembrane region" description="Helical" evidence="6">
    <location>
        <begin position="361"/>
        <end position="382"/>
    </location>
</feature>
<dbReference type="InterPro" id="IPR020846">
    <property type="entry name" value="MFS_dom"/>
</dbReference>
<accession>A0ABN3DUN9</accession>
<proteinExistence type="predicted"/>
<feature type="transmembrane region" description="Helical" evidence="6">
    <location>
        <begin position="44"/>
        <end position="61"/>
    </location>
</feature>
<feature type="transmembrane region" description="Helical" evidence="6">
    <location>
        <begin position="160"/>
        <end position="180"/>
    </location>
</feature>
<keyword evidence="2 6" id="KW-0812">Transmembrane</keyword>
<dbReference type="InterPro" id="IPR011701">
    <property type="entry name" value="MFS"/>
</dbReference>
<comment type="subcellular location">
    <subcellularLocation>
        <location evidence="1">Cell membrane</location>
        <topology evidence="1">Multi-pass membrane protein</topology>
    </subcellularLocation>
</comment>
<keyword evidence="3 6" id="KW-1133">Transmembrane helix</keyword>
<evidence type="ECO:0000256" key="1">
    <source>
        <dbReference type="ARBA" id="ARBA00004651"/>
    </source>
</evidence>
<dbReference type="CDD" id="cd17324">
    <property type="entry name" value="MFS_NepI_like"/>
    <property type="match status" value="1"/>
</dbReference>
<name>A0ABN3DUN9_9MICO</name>
<feature type="transmembrane region" description="Helical" evidence="6">
    <location>
        <begin position="239"/>
        <end position="262"/>
    </location>
</feature>
<feature type="transmembrane region" description="Helical" evidence="6">
    <location>
        <begin position="73"/>
        <end position="91"/>
    </location>
</feature>
<feature type="transmembrane region" description="Helical" evidence="6">
    <location>
        <begin position="7"/>
        <end position="24"/>
    </location>
</feature>
<gene>
    <name evidence="8" type="ORF">GCM10009851_27740</name>
</gene>
<dbReference type="PANTHER" id="PTHR42910:SF1">
    <property type="entry name" value="MAJOR FACILITATOR SUPERFAMILY (MFS) PROFILE DOMAIN-CONTAINING PROTEIN"/>
    <property type="match status" value="1"/>
</dbReference>
<evidence type="ECO:0000256" key="6">
    <source>
        <dbReference type="SAM" id="Phobius"/>
    </source>
</evidence>
<feature type="transmembrane region" description="Helical" evidence="6">
    <location>
        <begin position="269"/>
        <end position="288"/>
    </location>
</feature>
<keyword evidence="4 6" id="KW-0472">Membrane</keyword>
<evidence type="ECO:0000256" key="5">
    <source>
        <dbReference type="SAM" id="MobiDB-lite"/>
    </source>
</evidence>
<evidence type="ECO:0000259" key="7">
    <source>
        <dbReference type="PROSITE" id="PS50850"/>
    </source>
</evidence>
<organism evidence="8 9">
    <name type="scientific">Herbiconiux moechotypicola</name>
    <dbReference type="NCBI Taxonomy" id="637393"/>
    <lineage>
        <taxon>Bacteria</taxon>
        <taxon>Bacillati</taxon>
        <taxon>Actinomycetota</taxon>
        <taxon>Actinomycetes</taxon>
        <taxon>Micrococcales</taxon>
        <taxon>Microbacteriaceae</taxon>
        <taxon>Herbiconiux</taxon>
    </lineage>
</organism>
<dbReference type="RefSeq" id="WP_259480035.1">
    <property type="nucleotide sequence ID" value="NZ_BAAAQY010000008.1"/>
</dbReference>
<dbReference type="Pfam" id="PF07690">
    <property type="entry name" value="MFS_1"/>
    <property type="match status" value="1"/>
</dbReference>
<dbReference type="SUPFAM" id="SSF103473">
    <property type="entry name" value="MFS general substrate transporter"/>
    <property type="match status" value="1"/>
</dbReference>
<feature type="region of interest" description="Disordered" evidence="5">
    <location>
        <begin position="392"/>
        <end position="411"/>
    </location>
</feature>
<dbReference type="InterPro" id="IPR036259">
    <property type="entry name" value="MFS_trans_sf"/>
</dbReference>
<dbReference type="Gene3D" id="1.20.1250.20">
    <property type="entry name" value="MFS general substrate transporter like domains"/>
    <property type="match status" value="1"/>
</dbReference>
<reference evidence="8 9" key="1">
    <citation type="journal article" date="2019" name="Int. J. Syst. Evol. Microbiol.">
        <title>The Global Catalogue of Microorganisms (GCM) 10K type strain sequencing project: providing services to taxonomists for standard genome sequencing and annotation.</title>
        <authorList>
            <consortium name="The Broad Institute Genomics Platform"/>
            <consortium name="The Broad Institute Genome Sequencing Center for Infectious Disease"/>
            <person name="Wu L."/>
            <person name="Ma J."/>
        </authorList>
    </citation>
    <scope>NUCLEOTIDE SEQUENCE [LARGE SCALE GENOMIC DNA]</scope>
    <source>
        <strain evidence="8 9">JCM 16117</strain>
    </source>
</reference>
<feature type="transmembrane region" description="Helical" evidence="6">
    <location>
        <begin position="334"/>
        <end position="355"/>
    </location>
</feature>
<comment type="caution">
    <text evidence="8">The sequence shown here is derived from an EMBL/GenBank/DDBJ whole genome shotgun (WGS) entry which is preliminary data.</text>
</comment>
<feature type="transmembrane region" description="Helical" evidence="6">
    <location>
        <begin position="210"/>
        <end position="233"/>
    </location>
</feature>
<evidence type="ECO:0000256" key="3">
    <source>
        <dbReference type="ARBA" id="ARBA00022989"/>
    </source>
</evidence>
<dbReference type="PANTHER" id="PTHR42910">
    <property type="entry name" value="TRANSPORTER SCO4007-RELATED"/>
    <property type="match status" value="1"/>
</dbReference>
<dbReference type="Proteomes" id="UP001500929">
    <property type="component" value="Unassembled WGS sequence"/>
</dbReference>
<dbReference type="PROSITE" id="PS50850">
    <property type="entry name" value="MFS"/>
    <property type="match status" value="1"/>
</dbReference>
<feature type="transmembrane region" description="Helical" evidence="6">
    <location>
        <begin position="97"/>
        <end position="118"/>
    </location>
</feature>
<evidence type="ECO:0000256" key="2">
    <source>
        <dbReference type="ARBA" id="ARBA00022692"/>
    </source>
</evidence>
<protein>
    <submittedName>
        <fullName evidence="8">MFS transporter</fullName>
    </submittedName>
</protein>
<dbReference type="EMBL" id="BAAAQY010000008">
    <property type="protein sequence ID" value="GAA2240804.1"/>
    <property type="molecule type" value="Genomic_DNA"/>
</dbReference>
<feature type="transmembrane region" description="Helical" evidence="6">
    <location>
        <begin position="130"/>
        <end position="148"/>
    </location>
</feature>
<feature type="domain" description="Major facilitator superfamily (MFS) profile" evidence="7">
    <location>
        <begin position="1"/>
        <end position="383"/>
    </location>
</feature>
<feature type="transmembrane region" description="Helical" evidence="6">
    <location>
        <begin position="294"/>
        <end position="314"/>
    </location>
</feature>
<evidence type="ECO:0000313" key="9">
    <source>
        <dbReference type="Proteomes" id="UP001500929"/>
    </source>
</evidence>
<sequence length="411" mass="43003">MTVRRGVVPLIAVCCGVTVANIYLAHPILSLLAQSFGVADADTAFIVTVAQISYACGLFLLVPLGDVVRRKRLLAVLLAGTGVGLALAALAGGLGMLAAATVLIGAFTVAPHVLIPYAVSVVEPGRQGRALAAINAGMTGGIVLSRVFGGALGEYLGWHSVYLCALVLTAGVGLATVLVLPKEPRREGPSYPRLIGSTLRLLVDEPGVRWAVGVQVPVFATFNVIWVMIVFLLTDRYGMSVAAAGLFGLFSLVTMATAPFVGRFLDRRGSTMVMGVFLGVLVAGAVLFQFSELAIGFVVAGIMLLNLGQQGAGIANQSRILNLRADSRSRLNTLYMTSNFVGGSLASLVAVAVFATAGWSGVVLTALVLSLVAFGVWLADALRRRRLGRRRLSRPDAPLGPPRRTRAANAR</sequence>
<evidence type="ECO:0000313" key="8">
    <source>
        <dbReference type="EMBL" id="GAA2240804.1"/>
    </source>
</evidence>
<keyword evidence="9" id="KW-1185">Reference proteome</keyword>